<keyword evidence="2" id="KW-1185">Reference proteome</keyword>
<dbReference type="PATRIC" id="fig|476652.3.peg.1584"/>
<dbReference type="EMBL" id="LDZY01000004">
    <property type="protein sequence ID" value="KLU66869.1"/>
    <property type="molecule type" value="Genomic_DNA"/>
</dbReference>
<evidence type="ECO:0000313" key="1">
    <source>
        <dbReference type="EMBL" id="KLU66869.1"/>
    </source>
</evidence>
<protein>
    <recommendedName>
        <fullName evidence="3">Coat F domain protein</fullName>
    </recommendedName>
</protein>
<accession>A0A0J1FTS7</accession>
<reference evidence="1 2" key="1">
    <citation type="submission" date="2015-06" db="EMBL/GenBank/DDBJ databases">
        <title>Draft genome of the moderately acidophilic sulfate reducer Candidatus Desulfosporosinus acididurans strain M1.</title>
        <authorList>
            <person name="Poehlein A."/>
            <person name="Petzsch P."/>
            <person name="Johnson B.D."/>
            <person name="Schloemann M."/>
            <person name="Daniel R."/>
            <person name="Muehling M."/>
        </authorList>
    </citation>
    <scope>NUCLEOTIDE SEQUENCE [LARGE SCALE GENOMIC DNA]</scope>
    <source>
        <strain evidence="1 2">M1</strain>
    </source>
</reference>
<dbReference type="Proteomes" id="UP000036356">
    <property type="component" value="Unassembled WGS sequence"/>
</dbReference>
<comment type="caution">
    <text evidence="1">The sequence shown here is derived from an EMBL/GenBank/DDBJ whole genome shotgun (WGS) entry which is preliminary data.</text>
</comment>
<dbReference type="SUPFAM" id="SSF47240">
    <property type="entry name" value="Ferritin-like"/>
    <property type="match status" value="1"/>
</dbReference>
<name>A0A0J1FTS7_9FIRM</name>
<sequence length="68" mass="7544">MNTTKPELTAKNLAILNDQLGAEALLVHKFAQASQTVQDPAVSSQLSSISELHRKHYDTLLNYLNSHQ</sequence>
<dbReference type="STRING" id="476652.DEAC_c15370"/>
<dbReference type="InterPro" id="IPR009078">
    <property type="entry name" value="Ferritin-like_SF"/>
</dbReference>
<proteinExistence type="predicted"/>
<evidence type="ECO:0000313" key="2">
    <source>
        <dbReference type="Proteomes" id="UP000036356"/>
    </source>
</evidence>
<organism evidence="1 2">
    <name type="scientific">Desulfosporosinus acididurans</name>
    <dbReference type="NCBI Taxonomy" id="476652"/>
    <lineage>
        <taxon>Bacteria</taxon>
        <taxon>Bacillati</taxon>
        <taxon>Bacillota</taxon>
        <taxon>Clostridia</taxon>
        <taxon>Eubacteriales</taxon>
        <taxon>Desulfitobacteriaceae</taxon>
        <taxon>Desulfosporosinus</taxon>
    </lineage>
</organism>
<dbReference type="AlphaFoldDB" id="A0A0J1FTS7"/>
<gene>
    <name evidence="1" type="ORF">DEAC_c15370</name>
</gene>
<evidence type="ECO:0008006" key="3">
    <source>
        <dbReference type="Google" id="ProtNLM"/>
    </source>
</evidence>
<dbReference type="RefSeq" id="WP_047809385.1">
    <property type="nucleotide sequence ID" value="NZ_LDZY01000004.1"/>
</dbReference>